<evidence type="ECO:0000313" key="3">
    <source>
        <dbReference type="Proteomes" id="UP001597299"/>
    </source>
</evidence>
<evidence type="ECO:0000313" key="2">
    <source>
        <dbReference type="EMBL" id="MFD2140990.1"/>
    </source>
</evidence>
<organism evidence="2 3">
    <name type="scientific">Ancylobacter oerskovii</name>
    <dbReference type="NCBI Taxonomy" id="459519"/>
    <lineage>
        <taxon>Bacteria</taxon>
        <taxon>Pseudomonadati</taxon>
        <taxon>Pseudomonadota</taxon>
        <taxon>Alphaproteobacteria</taxon>
        <taxon>Hyphomicrobiales</taxon>
        <taxon>Xanthobacteraceae</taxon>
        <taxon>Ancylobacter</taxon>
    </lineage>
</organism>
<accession>A0ABW4YXF2</accession>
<evidence type="ECO:0000256" key="1">
    <source>
        <dbReference type="SAM" id="MobiDB-lite"/>
    </source>
</evidence>
<feature type="region of interest" description="Disordered" evidence="1">
    <location>
        <begin position="1"/>
        <end position="25"/>
    </location>
</feature>
<dbReference type="Proteomes" id="UP001597299">
    <property type="component" value="Unassembled WGS sequence"/>
</dbReference>
<proteinExistence type="predicted"/>
<feature type="compositionally biased region" description="Low complexity" evidence="1">
    <location>
        <begin position="49"/>
        <end position="61"/>
    </location>
</feature>
<name>A0ABW4YXF2_9HYPH</name>
<feature type="region of interest" description="Disordered" evidence="1">
    <location>
        <begin position="40"/>
        <end position="61"/>
    </location>
</feature>
<reference evidence="3" key="1">
    <citation type="journal article" date="2019" name="Int. J. Syst. Evol. Microbiol.">
        <title>The Global Catalogue of Microorganisms (GCM) 10K type strain sequencing project: providing services to taxonomists for standard genome sequencing and annotation.</title>
        <authorList>
            <consortium name="The Broad Institute Genomics Platform"/>
            <consortium name="The Broad Institute Genome Sequencing Center for Infectious Disease"/>
            <person name="Wu L."/>
            <person name="Ma J."/>
        </authorList>
    </citation>
    <scope>NUCLEOTIDE SEQUENCE [LARGE SCALE GENOMIC DNA]</scope>
    <source>
        <strain evidence="3">CCM 7435</strain>
    </source>
</reference>
<dbReference type="EMBL" id="JBHUHD010000001">
    <property type="protein sequence ID" value="MFD2140990.1"/>
    <property type="molecule type" value="Genomic_DNA"/>
</dbReference>
<comment type="caution">
    <text evidence="2">The sequence shown here is derived from an EMBL/GenBank/DDBJ whole genome shotgun (WGS) entry which is preliminary data.</text>
</comment>
<sequence>MGSVVPFPASRKLRTRRDRRREAVPGPAQVVILPAIRISRSVPPPAPAPATSSVAAAPPKA</sequence>
<keyword evidence="3" id="KW-1185">Reference proteome</keyword>
<gene>
    <name evidence="2" type="ORF">ACFSNC_11305</name>
</gene>
<protein>
    <submittedName>
        <fullName evidence="2">Uncharacterized protein</fullName>
    </submittedName>
</protein>
<dbReference type="RefSeq" id="WP_213350472.1">
    <property type="nucleotide sequence ID" value="NZ_JAHBGB010000002.1"/>
</dbReference>